<reference evidence="1" key="1">
    <citation type="submission" date="2023-11" db="EMBL/GenBank/DDBJ databases">
        <title>Genome assemblies of two species of porcelain crab, Petrolisthes cinctipes and Petrolisthes manimaculis (Anomura: Porcellanidae).</title>
        <authorList>
            <person name="Angst P."/>
        </authorList>
    </citation>
    <scope>NUCLEOTIDE SEQUENCE</scope>
    <source>
        <strain evidence="1">PB745_02</strain>
        <tissue evidence="1">Gill</tissue>
    </source>
</reference>
<dbReference type="AlphaFoldDB" id="A0AAE1NVP2"/>
<proteinExistence type="predicted"/>
<keyword evidence="2" id="KW-1185">Reference proteome</keyword>
<evidence type="ECO:0000313" key="2">
    <source>
        <dbReference type="Proteomes" id="UP001292094"/>
    </source>
</evidence>
<comment type="caution">
    <text evidence="1">The sequence shown here is derived from an EMBL/GenBank/DDBJ whole genome shotgun (WGS) entry which is preliminary data.</text>
</comment>
<dbReference type="EMBL" id="JAWZYT010003908">
    <property type="protein sequence ID" value="KAK4296202.1"/>
    <property type="molecule type" value="Genomic_DNA"/>
</dbReference>
<organism evidence="1 2">
    <name type="scientific">Petrolisthes manimaculis</name>
    <dbReference type="NCBI Taxonomy" id="1843537"/>
    <lineage>
        <taxon>Eukaryota</taxon>
        <taxon>Metazoa</taxon>
        <taxon>Ecdysozoa</taxon>
        <taxon>Arthropoda</taxon>
        <taxon>Crustacea</taxon>
        <taxon>Multicrustacea</taxon>
        <taxon>Malacostraca</taxon>
        <taxon>Eumalacostraca</taxon>
        <taxon>Eucarida</taxon>
        <taxon>Decapoda</taxon>
        <taxon>Pleocyemata</taxon>
        <taxon>Anomura</taxon>
        <taxon>Galatheoidea</taxon>
        <taxon>Porcellanidae</taxon>
        <taxon>Petrolisthes</taxon>
    </lineage>
</organism>
<accession>A0AAE1NVP2</accession>
<dbReference type="Proteomes" id="UP001292094">
    <property type="component" value="Unassembled WGS sequence"/>
</dbReference>
<name>A0AAE1NVP2_9EUCA</name>
<sequence length="88" mass="9403">MVTEERVGTGDMNPVISGPHHHLHYSALPAAPTLPILTITTSITLPCLLPPYYQYQPSPPLLLCLPAAPILPISTITTSITLPCLLPP</sequence>
<protein>
    <submittedName>
        <fullName evidence="1">Uncharacterized protein</fullName>
    </submittedName>
</protein>
<evidence type="ECO:0000313" key="1">
    <source>
        <dbReference type="EMBL" id="KAK4296202.1"/>
    </source>
</evidence>
<gene>
    <name evidence="1" type="ORF">Pmani_031291</name>
</gene>